<feature type="transmembrane region" description="Helical" evidence="2">
    <location>
        <begin position="91"/>
        <end position="107"/>
    </location>
</feature>
<keyword evidence="2" id="KW-1133">Transmembrane helix</keyword>
<feature type="transmembrane region" description="Helical" evidence="2">
    <location>
        <begin position="67"/>
        <end position="85"/>
    </location>
</feature>
<feature type="domain" description="LiaF transmembrane" evidence="3">
    <location>
        <begin position="20"/>
        <end position="111"/>
    </location>
</feature>
<evidence type="ECO:0000313" key="5">
    <source>
        <dbReference type="Proteomes" id="UP000537204"/>
    </source>
</evidence>
<evidence type="ECO:0000259" key="3">
    <source>
        <dbReference type="Pfam" id="PF22570"/>
    </source>
</evidence>
<feature type="region of interest" description="Disordered" evidence="1">
    <location>
        <begin position="147"/>
        <end position="182"/>
    </location>
</feature>
<evidence type="ECO:0000313" key="4">
    <source>
        <dbReference type="EMBL" id="MBB5634629.1"/>
    </source>
</evidence>
<feature type="transmembrane region" description="Helical" evidence="2">
    <location>
        <begin position="42"/>
        <end position="60"/>
    </location>
</feature>
<dbReference type="Pfam" id="PF22570">
    <property type="entry name" value="LiaF-TM"/>
    <property type="match status" value="1"/>
</dbReference>
<accession>A0A7W9DXX0</accession>
<protein>
    <submittedName>
        <fullName evidence="4">Putative membrane protein</fullName>
    </submittedName>
</protein>
<dbReference type="EMBL" id="JACHCE010000001">
    <property type="protein sequence ID" value="MBB5634629.1"/>
    <property type="molecule type" value="Genomic_DNA"/>
</dbReference>
<dbReference type="PANTHER" id="PTHR40763:SF5">
    <property type="entry name" value="MEMBRANE PROTEIN"/>
    <property type="match status" value="1"/>
</dbReference>
<keyword evidence="2" id="KW-0472">Membrane</keyword>
<evidence type="ECO:0000256" key="2">
    <source>
        <dbReference type="SAM" id="Phobius"/>
    </source>
</evidence>
<dbReference type="InterPro" id="IPR054331">
    <property type="entry name" value="LiaF_TM"/>
</dbReference>
<evidence type="ECO:0000256" key="1">
    <source>
        <dbReference type="SAM" id="MobiDB-lite"/>
    </source>
</evidence>
<dbReference type="Proteomes" id="UP000537204">
    <property type="component" value="Unassembled WGS sequence"/>
</dbReference>
<feature type="transmembrane region" description="Helical" evidence="2">
    <location>
        <begin position="18"/>
        <end position="36"/>
    </location>
</feature>
<proteinExistence type="predicted"/>
<dbReference type="RefSeq" id="WP_260171588.1">
    <property type="nucleotide sequence ID" value="NZ_JACHCE010000001.1"/>
</dbReference>
<sequence length="303" mass="33946">MNTKIMENNKYKNSPNRIWSGLILLIIGAVFLLRNFGFDIPYWVFNWPMLLIVIGLVIGAKRRFNGGGWLIMVLVGGYFTLQSIADFNLTQYYIGAGFIILGLYLILKPRKPRKDWYGTRYDWHSRKYRAYSRTDWRYQPTDPMANTADTLGNAADPQNNPAGSQTDPHQPQGDSGYNQAFDPYHRAHGNETDFIDSVNVFGGSKRQVYSKNFKGGDIVSVFGGCELDLRQADFENTVAIEVVAIFGGVKLIIPPTWIVKSELTPIFGGLDDKRSVNQVASEPPKIITINGVALFGGVSISNY</sequence>
<dbReference type="PANTHER" id="PTHR40763">
    <property type="entry name" value="MEMBRANE PROTEIN-RELATED"/>
    <property type="match status" value="1"/>
</dbReference>
<dbReference type="AlphaFoldDB" id="A0A7W9DXX0"/>
<reference evidence="4 5" key="1">
    <citation type="submission" date="2020-08" db="EMBL/GenBank/DDBJ databases">
        <title>Genomic Encyclopedia of Type Strains, Phase IV (KMG-V): Genome sequencing to study the core and pangenomes of soil and plant-associated prokaryotes.</title>
        <authorList>
            <person name="Whitman W."/>
        </authorList>
    </citation>
    <scope>NUCLEOTIDE SEQUENCE [LARGE SCALE GENOMIC DNA]</scope>
    <source>
        <strain evidence="4 5">S3M1</strain>
    </source>
</reference>
<gene>
    <name evidence="4" type="ORF">HDE68_000514</name>
</gene>
<organism evidence="4 5">
    <name type="scientific">Pedobacter cryoconitis</name>
    <dbReference type="NCBI Taxonomy" id="188932"/>
    <lineage>
        <taxon>Bacteria</taxon>
        <taxon>Pseudomonadati</taxon>
        <taxon>Bacteroidota</taxon>
        <taxon>Sphingobacteriia</taxon>
        <taxon>Sphingobacteriales</taxon>
        <taxon>Sphingobacteriaceae</taxon>
        <taxon>Pedobacter</taxon>
    </lineage>
</organism>
<keyword evidence="2" id="KW-0812">Transmembrane</keyword>
<feature type="compositionally biased region" description="Polar residues" evidence="1">
    <location>
        <begin position="156"/>
        <end position="178"/>
    </location>
</feature>
<comment type="caution">
    <text evidence="4">The sequence shown here is derived from an EMBL/GenBank/DDBJ whole genome shotgun (WGS) entry which is preliminary data.</text>
</comment>
<name>A0A7W9DXX0_9SPHI</name>